<dbReference type="InterPro" id="IPR018687">
    <property type="entry name" value="DUF2177_membr"/>
</dbReference>
<proteinExistence type="predicted"/>
<dbReference type="AlphaFoldDB" id="A0A6C0IZL8"/>
<evidence type="ECO:0008006" key="3">
    <source>
        <dbReference type="Google" id="ProtNLM"/>
    </source>
</evidence>
<keyword evidence="1" id="KW-1133">Transmembrane helix</keyword>
<keyword evidence="1" id="KW-0812">Transmembrane</keyword>
<feature type="transmembrane region" description="Helical" evidence="1">
    <location>
        <begin position="78"/>
        <end position="100"/>
    </location>
</feature>
<protein>
    <recommendedName>
        <fullName evidence="3">DUF2177 family protein</fullName>
    </recommendedName>
</protein>
<sequence>MITKSIYNANDIQYIFIVMVILLVVDGVWLYIMKDTFGKLIKDIQSAPLKLRIAPAIIAYIAMTLGLYHFVIKEKKSVIHAVFLGIFMNTVYECTNYATFNKWSVDVVVKDILWGGAMFGITIVIFYSIYNAMNNDKIPIL</sequence>
<evidence type="ECO:0000313" key="2">
    <source>
        <dbReference type="EMBL" id="QHT98804.1"/>
    </source>
</evidence>
<keyword evidence="1" id="KW-0472">Membrane</keyword>
<organism evidence="2">
    <name type="scientific">viral metagenome</name>
    <dbReference type="NCBI Taxonomy" id="1070528"/>
    <lineage>
        <taxon>unclassified sequences</taxon>
        <taxon>metagenomes</taxon>
        <taxon>organismal metagenomes</taxon>
    </lineage>
</organism>
<feature type="transmembrane region" description="Helical" evidence="1">
    <location>
        <begin position="112"/>
        <end position="130"/>
    </location>
</feature>
<dbReference type="Pfam" id="PF09945">
    <property type="entry name" value="DUF2177"/>
    <property type="match status" value="1"/>
</dbReference>
<dbReference type="EMBL" id="MN740297">
    <property type="protein sequence ID" value="QHT98804.1"/>
    <property type="molecule type" value="Genomic_DNA"/>
</dbReference>
<feature type="transmembrane region" description="Helical" evidence="1">
    <location>
        <begin position="53"/>
        <end position="72"/>
    </location>
</feature>
<accession>A0A6C0IZL8</accession>
<reference evidence="2" key="1">
    <citation type="journal article" date="2020" name="Nature">
        <title>Giant virus diversity and host interactions through global metagenomics.</title>
        <authorList>
            <person name="Schulz F."/>
            <person name="Roux S."/>
            <person name="Paez-Espino D."/>
            <person name="Jungbluth S."/>
            <person name="Walsh D.A."/>
            <person name="Denef V.J."/>
            <person name="McMahon K.D."/>
            <person name="Konstantinidis K.T."/>
            <person name="Eloe-Fadrosh E.A."/>
            <person name="Kyrpides N.C."/>
            <person name="Woyke T."/>
        </authorList>
    </citation>
    <scope>NUCLEOTIDE SEQUENCE</scope>
    <source>
        <strain evidence="2">GVMAG-M-3300025695-21</strain>
    </source>
</reference>
<feature type="transmembrane region" description="Helical" evidence="1">
    <location>
        <begin position="12"/>
        <end position="32"/>
    </location>
</feature>
<evidence type="ECO:0000256" key="1">
    <source>
        <dbReference type="SAM" id="Phobius"/>
    </source>
</evidence>
<name>A0A6C0IZL8_9ZZZZ</name>